<evidence type="ECO:0000256" key="1">
    <source>
        <dbReference type="ARBA" id="ARBA00022737"/>
    </source>
</evidence>
<evidence type="ECO:0000313" key="3">
    <source>
        <dbReference type="EMBL" id="KAL2612272.1"/>
    </source>
</evidence>
<dbReference type="InterPro" id="IPR002885">
    <property type="entry name" value="PPR_rpt"/>
</dbReference>
<evidence type="ECO:0000256" key="2">
    <source>
        <dbReference type="PROSITE-ProRule" id="PRU00708"/>
    </source>
</evidence>
<dbReference type="Proteomes" id="UP001605036">
    <property type="component" value="Unassembled WGS sequence"/>
</dbReference>
<dbReference type="PANTHER" id="PTHR47880:SF1">
    <property type="entry name" value="OS05G0353300 PROTEIN"/>
    <property type="match status" value="1"/>
</dbReference>
<dbReference type="Pfam" id="PF13812">
    <property type="entry name" value="PPR_3"/>
    <property type="match status" value="1"/>
</dbReference>
<organism evidence="3 4">
    <name type="scientific">Riccia fluitans</name>
    <dbReference type="NCBI Taxonomy" id="41844"/>
    <lineage>
        <taxon>Eukaryota</taxon>
        <taxon>Viridiplantae</taxon>
        <taxon>Streptophyta</taxon>
        <taxon>Embryophyta</taxon>
        <taxon>Marchantiophyta</taxon>
        <taxon>Marchantiopsida</taxon>
        <taxon>Marchantiidae</taxon>
        <taxon>Marchantiales</taxon>
        <taxon>Ricciaceae</taxon>
        <taxon>Riccia</taxon>
    </lineage>
</organism>
<keyword evidence="4" id="KW-1185">Reference proteome</keyword>
<dbReference type="EMBL" id="JBHFFA010000007">
    <property type="protein sequence ID" value="KAL2612272.1"/>
    <property type="molecule type" value="Genomic_DNA"/>
</dbReference>
<name>A0ABD1XTI8_9MARC</name>
<dbReference type="InterPro" id="IPR011990">
    <property type="entry name" value="TPR-like_helical_dom_sf"/>
</dbReference>
<accession>A0ABD1XTI8</accession>
<reference evidence="3 4" key="1">
    <citation type="submission" date="2024-09" db="EMBL/GenBank/DDBJ databases">
        <title>Chromosome-scale assembly of Riccia fluitans.</title>
        <authorList>
            <person name="Paukszto L."/>
            <person name="Sawicki J."/>
            <person name="Karawczyk K."/>
            <person name="Piernik-Szablinska J."/>
            <person name="Szczecinska M."/>
            <person name="Mazdziarz M."/>
        </authorList>
    </citation>
    <scope>NUCLEOTIDE SEQUENCE [LARGE SCALE GENOMIC DNA]</scope>
    <source>
        <strain evidence="3">Rf_01</strain>
        <tissue evidence="3">Aerial parts of the thallus</tissue>
    </source>
</reference>
<dbReference type="PROSITE" id="PS51375">
    <property type="entry name" value="PPR"/>
    <property type="match status" value="1"/>
</dbReference>
<dbReference type="NCBIfam" id="TIGR00756">
    <property type="entry name" value="PPR"/>
    <property type="match status" value="1"/>
</dbReference>
<evidence type="ECO:0008006" key="5">
    <source>
        <dbReference type="Google" id="ProtNLM"/>
    </source>
</evidence>
<feature type="repeat" description="PPR" evidence="2">
    <location>
        <begin position="448"/>
        <end position="482"/>
    </location>
</feature>
<keyword evidence="1" id="KW-0677">Repeat</keyword>
<dbReference type="PANTHER" id="PTHR47880">
    <property type="entry name" value="OS05G0353300 PROTEIN"/>
    <property type="match status" value="1"/>
</dbReference>
<dbReference type="Gene3D" id="1.25.40.10">
    <property type="entry name" value="Tetratricopeptide repeat domain"/>
    <property type="match status" value="2"/>
</dbReference>
<sequence length="563" mass="64380">MPFYRQETVDIGIFLELDTADQADADAANFPPDASVSYLITTRQTSSHCSTSSVSVVACCTSSALGKRSNYKSRNAEGVELRKASVLFGYSGSKLSVREWRSAEKVRSHVSKEDYQTSQENEHQGGQREAFREVIFELEYMVREPAEVLEGLQEKLSTRDLELVLAYFAQEGRDSWCALEVFEWMQRVNRVGDETHKLMMRIMFDWIMKLVEREQPVEDVKSLLQDMNCVGLKPEFHILQSIIATYWEKGMKAEALCFVKEMLDNEVETEGEDPVVFLILKMVRAGEQREALELIRHLRCCGFKLKVSAYTAGLVAAVVEQEQLTATQRQLRDYERRGAILKMEASDWEQVEIYERNLHEQAEQIAKWAVDEEVPEMLPTVHERLLAMYSIAGKALEAEKSLWFMKLAGKEPPMEMYNTILGICGYRNQKDAVERILRRMEASGKPPLKKTYSVLMGGYIKGGYYDNAADTMHLMLERDIHPDPNVMLAVLRALQKAELVGSYLKLCKRLAQAAEENVYSSTFLYKLDWIRFYLLVRRALRHACNSGRTTTITVPLISSSQLA</sequence>
<evidence type="ECO:0000313" key="4">
    <source>
        <dbReference type="Proteomes" id="UP001605036"/>
    </source>
</evidence>
<proteinExistence type="predicted"/>
<comment type="caution">
    <text evidence="3">The sequence shown here is derived from an EMBL/GenBank/DDBJ whole genome shotgun (WGS) entry which is preliminary data.</text>
</comment>
<protein>
    <recommendedName>
        <fullName evidence="5">Pentatricopeptide repeat-containing protein</fullName>
    </recommendedName>
</protein>
<gene>
    <name evidence="3" type="ORF">R1flu_023964</name>
</gene>
<dbReference type="AlphaFoldDB" id="A0ABD1XTI8"/>